<evidence type="ECO:0000313" key="3">
    <source>
        <dbReference type="Proteomes" id="UP000199112"/>
    </source>
</evidence>
<feature type="transmembrane region" description="Helical" evidence="1">
    <location>
        <begin position="132"/>
        <end position="152"/>
    </location>
</feature>
<evidence type="ECO:0000256" key="1">
    <source>
        <dbReference type="SAM" id="Phobius"/>
    </source>
</evidence>
<dbReference type="OrthoDB" id="241667at2157"/>
<keyword evidence="1" id="KW-0812">Transmembrane</keyword>
<accession>A0A1H6FT00</accession>
<keyword evidence="1" id="KW-1133">Transmembrane helix</keyword>
<feature type="transmembrane region" description="Helical" evidence="1">
    <location>
        <begin position="164"/>
        <end position="181"/>
    </location>
</feature>
<name>A0A1H6FT00_9EURY</name>
<dbReference type="Proteomes" id="UP000199112">
    <property type="component" value="Unassembled WGS sequence"/>
</dbReference>
<feature type="transmembrane region" description="Helical" evidence="1">
    <location>
        <begin position="99"/>
        <end position="120"/>
    </location>
</feature>
<dbReference type="AlphaFoldDB" id="A0A1H6FT00"/>
<protein>
    <submittedName>
        <fullName evidence="2">Uncharacterized protein</fullName>
    </submittedName>
</protein>
<feature type="transmembrane region" description="Helical" evidence="1">
    <location>
        <begin position="293"/>
        <end position="311"/>
    </location>
</feature>
<dbReference type="EMBL" id="FNWL01000001">
    <property type="protein sequence ID" value="SEH12894.1"/>
    <property type="molecule type" value="Genomic_DNA"/>
</dbReference>
<keyword evidence="3" id="KW-1185">Reference proteome</keyword>
<proteinExistence type="predicted"/>
<evidence type="ECO:0000313" key="2">
    <source>
        <dbReference type="EMBL" id="SEH12894.1"/>
    </source>
</evidence>
<sequence>MYRSAQLAGYFALLLTAGALLVGSLVDPLEMPAGTTGVQVGLVVTAAVAGLVEHRRSLGAFESDQPGFDRSDAVDGVAVVVGALATYALSVYAGFGPVLASALVGLLAGLVVSEVGAPVYCGSFVGMASPGVFGSLEYVALAGIVSGLAFAATSESFGGVGGKLGTLALFGCLTAGALVGLEYADPGAPEWEFLSLIAPVAAASAVATVVLSVRLEWGGVVGSGVVGVVAGIAFPLAFPALGSTLAAVAFCASFVGMSSVDRLADEWQVAVAGALSGLVFLAVTPVFEGAGGKLGTIAFVSCIAILGALEVHEAAVEYVH</sequence>
<keyword evidence="1" id="KW-0472">Membrane</keyword>
<reference evidence="3" key="1">
    <citation type="submission" date="2016-10" db="EMBL/GenBank/DDBJ databases">
        <authorList>
            <person name="Varghese N."/>
            <person name="Submissions S."/>
        </authorList>
    </citation>
    <scope>NUCLEOTIDE SEQUENCE [LARGE SCALE GENOMIC DNA]</scope>
    <source>
        <strain evidence="3">CGMCC 1.8981</strain>
    </source>
</reference>
<gene>
    <name evidence="2" type="ORF">SAMN04487967_1014</name>
</gene>
<feature type="transmembrane region" description="Helical" evidence="1">
    <location>
        <begin position="7"/>
        <end position="26"/>
    </location>
</feature>
<feature type="transmembrane region" description="Helical" evidence="1">
    <location>
        <begin position="225"/>
        <end position="255"/>
    </location>
</feature>
<feature type="transmembrane region" description="Helical" evidence="1">
    <location>
        <begin position="73"/>
        <end position="93"/>
    </location>
</feature>
<dbReference type="RefSeq" id="WP_090505720.1">
    <property type="nucleotide sequence ID" value="NZ_FNWL01000001.1"/>
</dbReference>
<feature type="transmembrane region" description="Helical" evidence="1">
    <location>
        <begin position="267"/>
        <end position="287"/>
    </location>
</feature>
<organism evidence="2 3">
    <name type="scientific">Natronorubrum sediminis</name>
    <dbReference type="NCBI Taxonomy" id="640943"/>
    <lineage>
        <taxon>Archaea</taxon>
        <taxon>Methanobacteriati</taxon>
        <taxon>Methanobacteriota</taxon>
        <taxon>Stenosarchaea group</taxon>
        <taxon>Halobacteria</taxon>
        <taxon>Halobacteriales</taxon>
        <taxon>Natrialbaceae</taxon>
        <taxon>Natronorubrum</taxon>
    </lineage>
</organism>
<feature type="transmembrane region" description="Helical" evidence="1">
    <location>
        <begin position="193"/>
        <end position="213"/>
    </location>
</feature>